<comment type="subunit">
    <text evidence="4">Component of the ER membrane protein complex (EMC).</text>
</comment>
<keyword evidence="1" id="KW-0677">Repeat</keyword>
<feature type="repeat" description="TPR" evidence="3">
    <location>
        <begin position="159"/>
        <end position="192"/>
    </location>
</feature>
<dbReference type="GO" id="GO:0006644">
    <property type="term" value="P:phospholipid metabolic process"/>
    <property type="evidence" value="ECO:0007669"/>
    <property type="project" value="EnsemblFungi"/>
</dbReference>
<evidence type="ECO:0000259" key="5">
    <source>
        <dbReference type="Pfam" id="PF22890"/>
    </source>
</evidence>
<dbReference type="GO" id="GO:0045050">
    <property type="term" value="P:protein insertion into ER membrane by stop-transfer membrane-anchor sequence"/>
    <property type="evidence" value="ECO:0007669"/>
    <property type="project" value="EnsemblFungi"/>
</dbReference>
<protein>
    <recommendedName>
        <fullName evidence="4">ER membrane protein complex subunit 2</fullName>
    </recommendedName>
</protein>
<evidence type="ECO:0000256" key="2">
    <source>
        <dbReference type="ARBA" id="ARBA00022803"/>
    </source>
</evidence>
<dbReference type="STRING" id="1245769.A0A0C7MX58"/>
<dbReference type="PROSITE" id="PS50005">
    <property type="entry name" value="TPR"/>
    <property type="match status" value="1"/>
</dbReference>
<evidence type="ECO:0000256" key="4">
    <source>
        <dbReference type="RuleBase" id="RU367091"/>
    </source>
</evidence>
<dbReference type="GeneID" id="34688132"/>
<dbReference type="OrthoDB" id="124397at2759"/>
<dbReference type="PANTHER" id="PTHR12760">
    <property type="entry name" value="TETRATRICOPEPTIDE REPEAT PROTEIN"/>
    <property type="match status" value="1"/>
</dbReference>
<keyword evidence="4" id="KW-0472">Membrane</keyword>
<dbReference type="InterPro" id="IPR055217">
    <property type="entry name" value="TPR_EMC2"/>
</dbReference>
<dbReference type="GO" id="GO:0015914">
    <property type="term" value="P:phospholipid transport"/>
    <property type="evidence" value="ECO:0007669"/>
    <property type="project" value="EnsemblFungi"/>
</dbReference>
<dbReference type="Gene3D" id="1.25.40.10">
    <property type="entry name" value="Tetratricopeptide repeat domain"/>
    <property type="match status" value="1"/>
</dbReference>
<gene>
    <name evidence="6" type="ORF">LALA0_S12e02036g</name>
</gene>
<comment type="similarity">
    <text evidence="4">Belongs to the EMC2 family.</text>
</comment>
<organism evidence="6 7">
    <name type="scientific">Lachancea lanzarotensis</name>
    <dbReference type="NCBI Taxonomy" id="1245769"/>
    <lineage>
        <taxon>Eukaryota</taxon>
        <taxon>Fungi</taxon>
        <taxon>Dikarya</taxon>
        <taxon>Ascomycota</taxon>
        <taxon>Saccharomycotina</taxon>
        <taxon>Saccharomycetes</taxon>
        <taxon>Saccharomycetales</taxon>
        <taxon>Saccharomycetaceae</taxon>
        <taxon>Lachancea</taxon>
    </lineage>
</organism>
<evidence type="ECO:0000256" key="1">
    <source>
        <dbReference type="ARBA" id="ARBA00022737"/>
    </source>
</evidence>
<name>A0A0C7MX58_9SACH</name>
<dbReference type="InterPro" id="IPR039856">
    <property type="entry name" value="EMC2-like"/>
</dbReference>
<evidence type="ECO:0000256" key="3">
    <source>
        <dbReference type="PROSITE-ProRule" id="PRU00339"/>
    </source>
</evidence>
<dbReference type="AlphaFoldDB" id="A0A0C7MX58"/>
<accession>A0A0C7MX58</accession>
<dbReference type="GO" id="GO:0032977">
    <property type="term" value="F:membrane insertase activity"/>
    <property type="evidence" value="ECO:0007669"/>
    <property type="project" value="EnsemblFungi"/>
</dbReference>
<sequence>MDIIKQRYLAIQSTRHYTQISAEEIVTLWTQLKAFLGAGNCPMSEIELLSLTHMLFDLSIYVDKDVEAETIYKTFKDRFGPNSPYLFVMRATIMQVNEGDQRAEDYLKRLLDEYLVDDTDIVGYPLINKKLLAVQRKSLSTEQYISRLLDLVEKFPVDSEAWYALAQGYIQLGQLKQAAYCLEEILCISPFNYVVFADLSEILYYSSGKDNKNKKNLLQQSLNNALRSVELSELYVKGWAFAAMASKLLDNSKILHLSNKKLKEITEKGNATDVATAKKILEHI</sequence>
<comment type="function">
    <text evidence="4">Part of the endoplasmic reticulum membrane protein complex (EMC) that enables the energy-independent insertion into endoplasmic reticulum membranes of newly synthesized membrane proteins.</text>
</comment>
<comment type="subcellular location">
    <subcellularLocation>
        <location evidence="4">Endoplasmic reticulum membrane</location>
        <topology evidence="4">Peripheral membrane protein</topology>
        <orientation evidence="4">Cytoplasmic side</orientation>
    </subcellularLocation>
</comment>
<dbReference type="Proteomes" id="UP000054304">
    <property type="component" value="Unassembled WGS sequence"/>
</dbReference>
<dbReference type="SUPFAM" id="SSF48452">
    <property type="entry name" value="TPR-like"/>
    <property type="match status" value="1"/>
</dbReference>
<reference evidence="6 7" key="1">
    <citation type="submission" date="2014-12" db="EMBL/GenBank/DDBJ databases">
        <authorList>
            <person name="Neuveglise Cecile"/>
        </authorList>
    </citation>
    <scope>NUCLEOTIDE SEQUENCE [LARGE SCALE GENOMIC DNA]</scope>
    <source>
        <strain evidence="6 7">CBS 12615</strain>
    </source>
</reference>
<dbReference type="RefSeq" id="XP_022630778.1">
    <property type="nucleotide sequence ID" value="XM_022774787.1"/>
</dbReference>
<evidence type="ECO:0000313" key="6">
    <source>
        <dbReference type="EMBL" id="CEP64573.1"/>
    </source>
</evidence>
<dbReference type="Pfam" id="PF22890">
    <property type="entry name" value="TPR_EMC2"/>
    <property type="match status" value="1"/>
</dbReference>
<dbReference type="EMBL" id="LN736371">
    <property type="protein sequence ID" value="CEP64573.1"/>
    <property type="molecule type" value="Genomic_DNA"/>
</dbReference>
<keyword evidence="7" id="KW-1185">Reference proteome</keyword>
<keyword evidence="2 3" id="KW-0802">TPR repeat</keyword>
<dbReference type="InterPro" id="IPR019734">
    <property type="entry name" value="TPR_rpt"/>
</dbReference>
<proteinExistence type="inferred from homology"/>
<dbReference type="InterPro" id="IPR011990">
    <property type="entry name" value="TPR-like_helical_dom_sf"/>
</dbReference>
<feature type="domain" description="EMC2 TPR-like" evidence="5">
    <location>
        <begin position="144"/>
        <end position="202"/>
    </location>
</feature>
<keyword evidence="4" id="KW-0256">Endoplasmic reticulum</keyword>
<dbReference type="HOGENOM" id="CLU_065213_1_0_1"/>
<evidence type="ECO:0000313" key="7">
    <source>
        <dbReference type="Proteomes" id="UP000054304"/>
    </source>
</evidence>
<dbReference type="GO" id="GO:0072546">
    <property type="term" value="C:EMC complex"/>
    <property type="evidence" value="ECO:0007669"/>
    <property type="project" value="UniProtKB-UniRule"/>
</dbReference>